<dbReference type="EMBL" id="RAPY01000001">
    <property type="protein sequence ID" value="RKE55524.1"/>
    <property type="molecule type" value="Genomic_DNA"/>
</dbReference>
<protein>
    <submittedName>
        <fullName evidence="1">Uncharacterized protein</fullName>
    </submittedName>
</protein>
<evidence type="ECO:0000313" key="2">
    <source>
        <dbReference type="Proteomes" id="UP000286246"/>
    </source>
</evidence>
<name>A0A420BFM6_SPHD1</name>
<reference evidence="1 2" key="1">
    <citation type="submission" date="2018-09" db="EMBL/GenBank/DDBJ databases">
        <title>Genomic Encyclopedia of Type Strains, Phase III (KMG-III): the genomes of soil and plant-associated and newly described type strains.</title>
        <authorList>
            <person name="Whitman W."/>
        </authorList>
    </citation>
    <scope>NUCLEOTIDE SEQUENCE [LARGE SCALE GENOMIC DNA]</scope>
    <source>
        <strain evidence="1 2">CECT 7938</strain>
    </source>
</reference>
<comment type="caution">
    <text evidence="1">The sequence shown here is derived from an EMBL/GenBank/DDBJ whole genome shotgun (WGS) entry which is preliminary data.</text>
</comment>
<proteinExistence type="predicted"/>
<dbReference type="AlphaFoldDB" id="A0A420BFM6"/>
<gene>
    <name evidence="1" type="ORF">DFQ12_0356</name>
</gene>
<organism evidence="1 2">
    <name type="scientific">Sphingobacterium detergens</name>
    <dbReference type="NCBI Taxonomy" id="1145106"/>
    <lineage>
        <taxon>Bacteria</taxon>
        <taxon>Pseudomonadati</taxon>
        <taxon>Bacteroidota</taxon>
        <taxon>Sphingobacteriia</taxon>
        <taxon>Sphingobacteriales</taxon>
        <taxon>Sphingobacteriaceae</taxon>
        <taxon>Sphingobacterium</taxon>
    </lineage>
</organism>
<accession>A0A420BFM6</accession>
<keyword evidence="2" id="KW-1185">Reference proteome</keyword>
<sequence>MVSELIVIFPSIILYGLTNGKAISIPSTLVYDEAIIYLRRQKIDLTQLLYWST</sequence>
<evidence type="ECO:0000313" key="1">
    <source>
        <dbReference type="EMBL" id="RKE55524.1"/>
    </source>
</evidence>
<dbReference type="Proteomes" id="UP000286246">
    <property type="component" value="Unassembled WGS sequence"/>
</dbReference>